<accession>A0AAV4R098</accession>
<reference evidence="1 2" key="1">
    <citation type="submission" date="2021-06" db="EMBL/GenBank/DDBJ databases">
        <title>Caerostris extrusa draft genome.</title>
        <authorList>
            <person name="Kono N."/>
            <person name="Arakawa K."/>
        </authorList>
    </citation>
    <scope>NUCLEOTIDE SEQUENCE [LARGE SCALE GENOMIC DNA]</scope>
</reference>
<gene>
    <name evidence="1" type="ORF">CEXT_638981</name>
</gene>
<name>A0AAV4R098_CAEEX</name>
<evidence type="ECO:0000313" key="1">
    <source>
        <dbReference type="EMBL" id="GIY15698.1"/>
    </source>
</evidence>
<dbReference type="EMBL" id="BPLR01007269">
    <property type="protein sequence ID" value="GIY15698.1"/>
    <property type="molecule type" value="Genomic_DNA"/>
</dbReference>
<organism evidence="1 2">
    <name type="scientific">Caerostris extrusa</name>
    <name type="common">Bark spider</name>
    <name type="synonym">Caerostris bankana</name>
    <dbReference type="NCBI Taxonomy" id="172846"/>
    <lineage>
        <taxon>Eukaryota</taxon>
        <taxon>Metazoa</taxon>
        <taxon>Ecdysozoa</taxon>
        <taxon>Arthropoda</taxon>
        <taxon>Chelicerata</taxon>
        <taxon>Arachnida</taxon>
        <taxon>Araneae</taxon>
        <taxon>Araneomorphae</taxon>
        <taxon>Entelegynae</taxon>
        <taxon>Araneoidea</taxon>
        <taxon>Araneidae</taxon>
        <taxon>Caerostris</taxon>
    </lineage>
</organism>
<evidence type="ECO:0000313" key="2">
    <source>
        <dbReference type="Proteomes" id="UP001054945"/>
    </source>
</evidence>
<keyword evidence="2" id="KW-1185">Reference proteome</keyword>
<dbReference type="Proteomes" id="UP001054945">
    <property type="component" value="Unassembled WGS sequence"/>
</dbReference>
<protein>
    <submittedName>
        <fullName evidence="1">Uncharacterized protein</fullName>
    </submittedName>
</protein>
<proteinExistence type="predicted"/>
<comment type="caution">
    <text evidence="1">The sequence shown here is derived from an EMBL/GenBank/DDBJ whole genome shotgun (WGS) entry which is preliminary data.</text>
</comment>
<sequence length="79" mass="8897">MERSAIPRGKPTEALKHFEIAKVQRFSAESTQCGGDQEFDDAMNEERSCIAAKFSHRNHTAGRPFLGQICHPGRYGRFS</sequence>
<dbReference type="AlphaFoldDB" id="A0AAV4R098"/>